<evidence type="ECO:0000256" key="10">
    <source>
        <dbReference type="ARBA" id="ARBA00022777"/>
    </source>
</evidence>
<evidence type="ECO:0000256" key="17">
    <source>
        <dbReference type="ARBA" id="ARBA00047899"/>
    </source>
</evidence>
<keyword evidence="3" id="KW-0723">Serine/threonine-protein kinase</keyword>
<keyword evidence="5" id="KW-0808">Transferase</keyword>
<dbReference type="PANTHER" id="PTHR47976:SF15">
    <property type="entry name" value="G-TYPE LECTIN S-RECEPTOR-LIKE SERINE_THREONINE-PROTEIN KINASE RLK1"/>
    <property type="match status" value="1"/>
</dbReference>
<organism evidence="24 25">
    <name type="scientific">Citrus unshiu</name>
    <name type="common">Satsuma mandarin</name>
    <name type="synonym">Citrus nobilis var. unshiu</name>
    <dbReference type="NCBI Taxonomy" id="55188"/>
    <lineage>
        <taxon>Eukaryota</taxon>
        <taxon>Viridiplantae</taxon>
        <taxon>Streptophyta</taxon>
        <taxon>Embryophyta</taxon>
        <taxon>Tracheophyta</taxon>
        <taxon>Spermatophyta</taxon>
        <taxon>Magnoliopsida</taxon>
        <taxon>eudicotyledons</taxon>
        <taxon>Gunneridae</taxon>
        <taxon>Pentapetalae</taxon>
        <taxon>rosids</taxon>
        <taxon>malvids</taxon>
        <taxon>Sapindales</taxon>
        <taxon>Rutaceae</taxon>
        <taxon>Aurantioideae</taxon>
        <taxon>Citrus</taxon>
    </lineage>
</organism>
<evidence type="ECO:0000256" key="1">
    <source>
        <dbReference type="ARBA" id="ARBA00004479"/>
    </source>
</evidence>
<dbReference type="SMART" id="SM00108">
    <property type="entry name" value="B_lectin"/>
    <property type="match status" value="2"/>
</dbReference>
<feature type="signal peptide" evidence="21">
    <location>
        <begin position="1"/>
        <end position="20"/>
    </location>
</feature>
<evidence type="ECO:0000256" key="11">
    <source>
        <dbReference type="ARBA" id="ARBA00022840"/>
    </source>
</evidence>
<dbReference type="InterPro" id="IPR036426">
    <property type="entry name" value="Bulb-type_lectin_dom_sf"/>
</dbReference>
<feature type="transmembrane region" description="Helical" evidence="20">
    <location>
        <begin position="1136"/>
        <end position="1166"/>
    </location>
</feature>
<dbReference type="Gene3D" id="1.10.510.10">
    <property type="entry name" value="Transferase(Phosphotransferase) domain 1"/>
    <property type="match status" value="2"/>
</dbReference>
<dbReference type="PROSITE" id="PS50011">
    <property type="entry name" value="PROTEIN_KINASE_DOM"/>
    <property type="match status" value="2"/>
</dbReference>
<keyword evidence="15" id="KW-0675">Receptor</keyword>
<feature type="binding site" evidence="19">
    <location>
        <position position="1230"/>
    </location>
    <ligand>
        <name>ATP</name>
        <dbReference type="ChEBI" id="CHEBI:30616"/>
    </ligand>
</feature>
<keyword evidence="4" id="KW-0245">EGF-like domain</keyword>
<evidence type="ECO:0000256" key="16">
    <source>
        <dbReference type="ARBA" id="ARBA00023180"/>
    </source>
</evidence>
<keyword evidence="6 20" id="KW-0812">Transmembrane</keyword>
<feature type="binding site" evidence="19">
    <location>
        <position position="515"/>
    </location>
    <ligand>
        <name>ATP</name>
        <dbReference type="ChEBI" id="CHEBI:30616"/>
    </ligand>
</feature>
<feature type="domain" description="Bulb-type lectin" evidence="23">
    <location>
        <begin position="787"/>
        <end position="900"/>
    </location>
</feature>
<dbReference type="InterPro" id="IPR017441">
    <property type="entry name" value="Protein_kinase_ATP_BS"/>
</dbReference>
<dbReference type="Proteomes" id="UP000236630">
    <property type="component" value="Unassembled WGS sequence"/>
</dbReference>
<evidence type="ECO:0000259" key="23">
    <source>
        <dbReference type="PROSITE" id="PS50927"/>
    </source>
</evidence>
<evidence type="ECO:0000256" key="12">
    <source>
        <dbReference type="ARBA" id="ARBA00022989"/>
    </source>
</evidence>
<evidence type="ECO:0000256" key="20">
    <source>
        <dbReference type="SAM" id="Phobius"/>
    </source>
</evidence>
<dbReference type="STRING" id="55188.A0A2H5PC16"/>
<dbReference type="GO" id="GO:0030246">
    <property type="term" value="F:carbohydrate binding"/>
    <property type="evidence" value="ECO:0007669"/>
    <property type="project" value="UniProtKB-KW"/>
</dbReference>
<feature type="domain" description="Protein kinase" evidence="22">
    <location>
        <begin position="1197"/>
        <end position="1397"/>
    </location>
</feature>
<dbReference type="InterPro" id="IPR001480">
    <property type="entry name" value="Bulb-type_lectin_dom"/>
</dbReference>
<comment type="caution">
    <text evidence="24">The sequence shown here is derived from an EMBL/GenBank/DDBJ whole genome shotgun (WGS) entry which is preliminary data.</text>
</comment>
<sequence>MACHLLSLLFLLLLPCLTAAQSNGTISIGQQLTAAESTEPWLSPSKDFALGFHQLDIWYASGDDPGPGGSKLRLTANGGLVLEDPEAREIWKSEISTGEAAFGVLYDTGNFLIVNTNSERLWQTFDHPTDTLLPTQTMERGGVVSSRRKETDFSRGRFQFRLLEDGNAVLNTINLESGFAYDAFFWSNTFDVNRSNAGYRVVFNESGQLYVLRENKQIVSLTPETVSAKENYLRATLNFDGVFIFYSHPKNNSTGDAIWSVSDVLPENICINNDIRKGLGSGICGFNSICSISGAKRPICQCPKGFSLLDPDDVYGSCKPDFILGCEEDGKKSGEDLYYIEELRNTDWPTSDYEQISPYGKDECVSSCLKDCQCSAAVLRDDTCWKKKLPLSYGKTDRDETGTTFIKIRKVPSGGKKKVDVLIPVVSVLFGSSALINLLLVSACCLGFLVVNRKKFMRPHQEEQGVSYMNLRCFTYKELVEVTRGFKEELGRGAFGTVYKGFVNMGSSDQVAVKKLNRVFQDSEKEFKAEVNGIGQTHHKNLVRLLGYCDEGRNRLLVYEFMSNGALASFLFGDSKPNWKLRTEIVMGIARGLFYLHEECCTQIIHCDIKPQNILLDDYYNARISDFGLEKLLTLDQSHTNTAIRGTKGYVAPEWFRNMPITVKVDVYSYGVLLLEIICLRRTILTDWAYDCYQERTLGALVENDLEAMDDMTVLQRFVMVAIWCIQEDPSHRPTMRRVTQMLEGVVEVPIPPFQAKNFCRVLLLLLQPFLTFAQTRGKITIGASLSASQNSSSWLSPNGDFAFGFHSLDSNKDLFLLSIWYAKIPQKTIVWFANGDSPAASGTKVELTADQGLVLTSPQGRELWKSDPIIGTVAYGLMNDTGNFVLLSDNTNKLWESFNNPTDTMLPSQIFDNGQFLSSKQSDGNFSKGRFRFELNSNGNLVLTTVNLPSDYTNEPYYESKTNGSSNQLVFNQSGYMYILQEYDQRFALTRRVETSASNFYYRATINFDGVFTQYQHPKNSTGNEGWTAFWSLPDDICKASFVSTGSGTCGFNSVCRLNNRRPICECPRGYTLIDPNDHGDMCWKKKLPLSNGRFDANLNGKALIKIRKGNLPPTSPDFPRPNVKNNQKKDQENLIILGSVLLGGSVFFNCLLVGALCLCFFFVYNKKNSQVPSHDGVVETNLHCFTYKDLEAATNGFKEELGKGAFGVVYKGAIGMASMYQVPVAVKKLHSVIQDGVKEFKTEVNVIGQTHHKNLVRLLGFCDDGLNRLLVYEFLSNGTLASFLFGDLKPGWSRRTDIAFGIARGLLYLHEECSTQIIHYWAYDCYCEGITEALVEFDIEALNDKKKLARFVMVAIWCIQEDPSLRPTMRKVTQMLEGVVEVLDPPCPCPFTVAN</sequence>
<dbReference type="CDD" id="cd00028">
    <property type="entry name" value="B_lectin"/>
    <property type="match status" value="1"/>
</dbReference>
<dbReference type="Gene3D" id="2.90.10.10">
    <property type="entry name" value="Bulb-type lectin domain"/>
    <property type="match status" value="4"/>
</dbReference>
<evidence type="ECO:0000256" key="13">
    <source>
        <dbReference type="ARBA" id="ARBA00023136"/>
    </source>
</evidence>
<keyword evidence="11 19" id="KW-0067">ATP-binding</keyword>
<gene>
    <name evidence="24" type="ORF">CUMW_122660</name>
</gene>
<keyword evidence="12 20" id="KW-1133">Transmembrane helix</keyword>
<dbReference type="InterPro" id="IPR011009">
    <property type="entry name" value="Kinase-like_dom_sf"/>
</dbReference>
<dbReference type="SUPFAM" id="SSF56112">
    <property type="entry name" value="Protein kinase-like (PK-like)"/>
    <property type="match status" value="2"/>
</dbReference>
<dbReference type="InterPro" id="IPR000719">
    <property type="entry name" value="Prot_kinase_dom"/>
</dbReference>
<comment type="catalytic activity">
    <reaction evidence="18">
        <text>L-seryl-[protein] + ATP = O-phospho-L-seryl-[protein] + ADP + H(+)</text>
        <dbReference type="Rhea" id="RHEA:17989"/>
        <dbReference type="Rhea" id="RHEA-COMP:9863"/>
        <dbReference type="Rhea" id="RHEA-COMP:11604"/>
        <dbReference type="ChEBI" id="CHEBI:15378"/>
        <dbReference type="ChEBI" id="CHEBI:29999"/>
        <dbReference type="ChEBI" id="CHEBI:30616"/>
        <dbReference type="ChEBI" id="CHEBI:83421"/>
        <dbReference type="ChEBI" id="CHEBI:456216"/>
        <dbReference type="EC" id="2.7.11.1"/>
    </reaction>
</comment>
<keyword evidence="9 19" id="KW-0547">Nucleotide-binding</keyword>
<dbReference type="FunFam" id="1.10.510.10:FF:000237">
    <property type="entry name" value="G-type lectin S-receptor-like serine/threonine-protein kinase"/>
    <property type="match status" value="1"/>
</dbReference>
<evidence type="ECO:0000313" key="24">
    <source>
        <dbReference type="EMBL" id="GAY49907.1"/>
    </source>
</evidence>
<dbReference type="PROSITE" id="PS00108">
    <property type="entry name" value="PROTEIN_KINASE_ST"/>
    <property type="match status" value="1"/>
</dbReference>
<keyword evidence="13 20" id="KW-0472">Membrane</keyword>
<keyword evidence="25" id="KW-1185">Reference proteome</keyword>
<name>A0A2H5PC16_CITUN</name>
<dbReference type="Pfam" id="PF01453">
    <property type="entry name" value="B_lectin"/>
    <property type="match status" value="2"/>
</dbReference>
<evidence type="ECO:0000256" key="2">
    <source>
        <dbReference type="ARBA" id="ARBA00012513"/>
    </source>
</evidence>
<dbReference type="SMART" id="SM00220">
    <property type="entry name" value="S_TKc"/>
    <property type="match status" value="1"/>
</dbReference>
<accession>A0A2H5PC16</accession>
<evidence type="ECO:0000256" key="14">
    <source>
        <dbReference type="ARBA" id="ARBA00023157"/>
    </source>
</evidence>
<evidence type="ECO:0000256" key="6">
    <source>
        <dbReference type="ARBA" id="ARBA00022692"/>
    </source>
</evidence>
<evidence type="ECO:0000256" key="8">
    <source>
        <dbReference type="ARBA" id="ARBA00022734"/>
    </source>
</evidence>
<dbReference type="FunFam" id="3.30.200.20:FF:000059">
    <property type="entry name" value="S-receptor-like serine/threonine-protein kinase"/>
    <property type="match status" value="2"/>
</dbReference>
<dbReference type="EC" id="2.7.11.1" evidence="2"/>
<dbReference type="Pfam" id="PF07714">
    <property type="entry name" value="PK_Tyr_Ser-Thr"/>
    <property type="match status" value="2"/>
</dbReference>
<evidence type="ECO:0000256" key="15">
    <source>
        <dbReference type="ARBA" id="ARBA00023170"/>
    </source>
</evidence>
<reference evidence="24 25" key="1">
    <citation type="journal article" date="2017" name="Front. Genet.">
        <title>Draft sequencing of the heterozygous diploid genome of Satsuma (Citrus unshiu Marc.) using a hybrid assembly approach.</title>
        <authorList>
            <person name="Shimizu T."/>
            <person name="Tanizawa Y."/>
            <person name="Mochizuki T."/>
            <person name="Nagasaki H."/>
            <person name="Yoshioka T."/>
            <person name="Toyoda A."/>
            <person name="Fujiyama A."/>
            <person name="Kaminuma E."/>
            <person name="Nakamura Y."/>
        </authorList>
    </citation>
    <scope>NUCLEOTIDE SEQUENCE [LARGE SCALE GENOMIC DNA]</scope>
    <source>
        <strain evidence="25">cv. Miyagawa wase</strain>
    </source>
</reference>
<feature type="chain" id="PRO_5014150965" description="non-specific serine/threonine protein kinase" evidence="21">
    <location>
        <begin position="21"/>
        <end position="1397"/>
    </location>
</feature>
<evidence type="ECO:0000256" key="3">
    <source>
        <dbReference type="ARBA" id="ARBA00022527"/>
    </source>
</evidence>
<comment type="subcellular location">
    <subcellularLocation>
        <location evidence="1">Membrane</location>
        <topology evidence="1">Single-pass type I membrane protein</topology>
    </subcellularLocation>
</comment>
<feature type="transmembrane region" description="Helical" evidence="20">
    <location>
        <begin position="421"/>
        <end position="451"/>
    </location>
</feature>
<dbReference type="PANTHER" id="PTHR47976">
    <property type="entry name" value="G-TYPE LECTIN S-RECEPTOR-LIKE SERINE/THREONINE-PROTEIN KINASE SD2-5"/>
    <property type="match status" value="1"/>
</dbReference>
<keyword evidence="10" id="KW-0418">Kinase</keyword>
<evidence type="ECO:0000256" key="18">
    <source>
        <dbReference type="ARBA" id="ARBA00048679"/>
    </source>
</evidence>
<dbReference type="PROSITE" id="PS00107">
    <property type="entry name" value="PROTEIN_KINASE_ATP"/>
    <property type="match status" value="2"/>
</dbReference>
<keyword evidence="16" id="KW-0325">Glycoprotein</keyword>
<feature type="domain" description="Bulb-type lectin" evidence="23">
    <location>
        <begin position="17"/>
        <end position="126"/>
    </location>
</feature>
<dbReference type="FunFam" id="2.90.10.10:FF:000013">
    <property type="entry name" value="G-type lectin S-receptor-like serine/threonine-protein kinase LECRK1"/>
    <property type="match status" value="1"/>
</dbReference>
<dbReference type="SUPFAM" id="SSF51110">
    <property type="entry name" value="alpha-D-mannose-specific plant lectins"/>
    <property type="match status" value="2"/>
</dbReference>
<proteinExistence type="predicted"/>
<comment type="catalytic activity">
    <reaction evidence="17">
        <text>L-threonyl-[protein] + ATP = O-phospho-L-threonyl-[protein] + ADP + H(+)</text>
        <dbReference type="Rhea" id="RHEA:46608"/>
        <dbReference type="Rhea" id="RHEA-COMP:11060"/>
        <dbReference type="Rhea" id="RHEA-COMP:11605"/>
        <dbReference type="ChEBI" id="CHEBI:15378"/>
        <dbReference type="ChEBI" id="CHEBI:30013"/>
        <dbReference type="ChEBI" id="CHEBI:30616"/>
        <dbReference type="ChEBI" id="CHEBI:61977"/>
        <dbReference type="ChEBI" id="CHEBI:456216"/>
        <dbReference type="EC" id="2.7.11.1"/>
    </reaction>
</comment>
<evidence type="ECO:0000256" key="9">
    <source>
        <dbReference type="ARBA" id="ARBA00022741"/>
    </source>
</evidence>
<dbReference type="InterPro" id="IPR008271">
    <property type="entry name" value="Ser/Thr_kinase_AS"/>
</dbReference>
<keyword evidence="14" id="KW-1015">Disulfide bond</keyword>
<evidence type="ECO:0000256" key="21">
    <source>
        <dbReference type="SAM" id="SignalP"/>
    </source>
</evidence>
<evidence type="ECO:0000259" key="22">
    <source>
        <dbReference type="PROSITE" id="PS50011"/>
    </source>
</evidence>
<keyword evidence="7 21" id="KW-0732">Signal</keyword>
<evidence type="ECO:0000256" key="19">
    <source>
        <dbReference type="PROSITE-ProRule" id="PRU10141"/>
    </source>
</evidence>
<evidence type="ECO:0000256" key="5">
    <source>
        <dbReference type="ARBA" id="ARBA00022679"/>
    </source>
</evidence>
<evidence type="ECO:0000256" key="4">
    <source>
        <dbReference type="ARBA" id="ARBA00022536"/>
    </source>
</evidence>
<dbReference type="InterPro" id="IPR051343">
    <property type="entry name" value="G-type_lectin_kinases/EP1-like"/>
</dbReference>
<dbReference type="GO" id="GO:0005524">
    <property type="term" value="F:ATP binding"/>
    <property type="evidence" value="ECO:0007669"/>
    <property type="project" value="UniProtKB-UniRule"/>
</dbReference>
<keyword evidence="8" id="KW-0430">Lectin</keyword>
<protein>
    <recommendedName>
        <fullName evidence="2">non-specific serine/threonine protein kinase</fullName>
        <ecNumber evidence="2">2.7.11.1</ecNumber>
    </recommendedName>
</protein>
<dbReference type="InterPro" id="IPR001245">
    <property type="entry name" value="Ser-Thr/Tyr_kinase_cat_dom"/>
</dbReference>
<evidence type="ECO:0000313" key="25">
    <source>
        <dbReference type="Proteomes" id="UP000236630"/>
    </source>
</evidence>
<feature type="domain" description="Protein kinase" evidence="22">
    <location>
        <begin position="484"/>
        <end position="747"/>
    </location>
</feature>
<dbReference type="Gene3D" id="3.30.200.20">
    <property type="entry name" value="Phosphorylase Kinase, domain 1"/>
    <property type="match status" value="1"/>
</dbReference>
<dbReference type="GO" id="GO:0004674">
    <property type="term" value="F:protein serine/threonine kinase activity"/>
    <property type="evidence" value="ECO:0007669"/>
    <property type="project" value="UniProtKB-KW"/>
</dbReference>
<dbReference type="EMBL" id="BDQV01000057">
    <property type="protein sequence ID" value="GAY49907.1"/>
    <property type="molecule type" value="Genomic_DNA"/>
</dbReference>
<dbReference type="GO" id="GO:0016020">
    <property type="term" value="C:membrane"/>
    <property type="evidence" value="ECO:0007669"/>
    <property type="project" value="UniProtKB-SubCell"/>
</dbReference>
<dbReference type="PROSITE" id="PS50927">
    <property type="entry name" value="BULB_LECTIN"/>
    <property type="match status" value="2"/>
</dbReference>
<evidence type="ECO:0000256" key="7">
    <source>
        <dbReference type="ARBA" id="ARBA00022729"/>
    </source>
</evidence>